<accession>A0A7I8BK40</accession>
<dbReference type="EMBL" id="AP023174">
    <property type="protein sequence ID" value="BCF89084.1"/>
    <property type="molecule type" value="Genomic_DNA"/>
</dbReference>
<evidence type="ECO:0000313" key="2">
    <source>
        <dbReference type="Proteomes" id="UP000510888"/>
    </source>
</evidence>
<evidence type="ECO:0000313" key="1">
    <source>
        <dbReference type="EMBL" id="BCF89084.1"/>
    </source>
</evidence>
<dbReference type="AlphaFoldDB" id="A0A7I8BK40"/>
<sequence>MRASNVLAEMCVDSRQVSAQFQPSTGQLIVSDGLSIVEAISPPDSWMALATVNAASEWGTRPTSADLLTFLERYVARHPRFKRSDTRQRDLLPESRALTEN</sequence>
<gene>
    <name evidence="1" type="ORF">PPGU16_21510</name>
</gene>
<organism evidence="1 2">
    <name type="scientific">Paraburkholderia largidicola</name>
    <dbReference type="NCBI Taxonomy" id="3014751"/>
    <lineage>
        <taxon>Bacteria</taxon>
        <taxon>Pseudomonadati</taxon>
        <taxon>Pseudomonadota</taxon>
        <taxon>Betaproteobacteria</taxon>
        <taxon>Burkholderiales</taxon>
        <taxon>Burkholderiaceae</taxon>
        <taxon>Paraburkholderia</taxon>
    </lineage>
</organism>
<proteinExistence type="predicted"/>
<dbReference type="Proteomes" id="UP000510888">
    <property type="component" value="Chromosome 1"/>
</dbReference>
<protein>
    <submittedName>
        <fullName evidence="1">Uncharacterized protein</fullName>
    </submittedName>
</protein>
<dbReference type="KEGG" id="plad:PPGU16_21510"/>
<keyword evidence="2" id="KW-1185">Reference proteome</keyword>
<reference evidence="1 2" key="1">
    <citation type="journal article" date="2020" name="Genes (Basel)">
        <title>Genomic Comparison of Insect Gut Symbionts from Divergent Burkholderia Subclades.</title>
        <authorList>
            <person name="Takeshita K."/>
            <person name="Kikuchi Y."/>
        </authorList>
    </citation>
    <scope>NUCLEOTIDE SEQUENCE [LARGE SCALE GENOMIC DNA]</scope>
    <source>
        <strain evidence="1 2">PGU16</strain>
    </source>
</reference>
<name>A0A7I8BK40_9BURK</name>